<evidence type="ECO:0000313" key="2">
    <source>
        <dbReference type="Proteomes" id="UP001652542"/>
    </source>
</evidence>
<name>A0ABT2ZHM5_9RHOB</name>
<dbReference type="Proteomes" id="UP001652542">
    <property type="component" value="Unassembled WGS sequence"/>
</dbReference>
<dbReference type="RefSeq" id="WP_263736325.1">
    <property type="nucleotide sequence ID" value="NZ_JAOWKY010000008.1"/>
</dbReference>
<keyword evidence="2" id="KW-1185">Reference proteome</keyword>
<protein>
    <submittedName>
        <fullName evidence="1">Uncharacterized protein</fullName>
    </submittedName>
</protein>
<gene>
    <name evidence="1" type="ORF">OEW28_18700</name>
</gene>
<evidence type="ECO:0000313" key="1">
    <source>
        <dbReference type="EMBL" id="MCV2870647.1"/>
    </source>
</evidence>
<dbReference type="EMBL" id="JAOWKY010000008">
    <property type="protein sequence ID" value="MCV2870647.1"/>
    <property type="molecule type" value="Genomic_DNA"/>
</dbReference>
<reference evidence="1 2" key="1">
    <citation type="submission" date="2022-10" db="EMBL/GenBank/DDBJ databases">
        <title>Defluviimonas sp. nov., isolated from ocean surface water.</title>
        <authorList>
            <person name="He W."/>
            <person name="Wang L."/>
            <person name="Zhang D.-F."/>
        </authorList>
    </citation>
    <scope>NUCLEOTIDE SEQUENCE [LARGE SCALE GENOMIC DNA]</scope>
    <source>
        <strain evidence="1 2">WL0002</strain>
    </source>
</reference>
<proteinExistence type="predicted"/>
<accession>A0ABT2ZHM5</accession>
<comment type="caution">
    <text evidence="1">The sequence shown here is derived from an EMBL/GenBank/DDBJ whole genome shotgun (WGS) entry which is preliminary data.</text>
</comment>
<sequence length="186" mass="19783">MSGPDDVDMDRMRALWAQKLTAAAVGAELGISGDRARDIARQKGLPPKRQIISVPRKEMCMMWHAGVSRSEIAARFGVSPPYISQLASRWKLPARGAGGRPRADAVAPGPKDVPGDVPVARSVAAPPIAAKGSACEQPRNPNWPPSLDAAVRATGGRHRAVSDLAAEIGRPIAAVQARWHLIRGRT</sequence>
<organism evidence="1 2">
    <name type="scientific">Albidovulum marisflavi</name>
    <dbReference type="NCBI Taxonomy" id="2984159"/>
    <lineage>
        <taxon>Bacteria</taxon>
        <taxon>Pseudomonadati</taxon>
        <taxon>Pseudomonadota</taxon>
        <taxon>Alphaproteobacteria</taxon>
        <taxon>Rhodobacterales</taxon>
        <taxon>Paracoccaceae</taxon>
        <taxon>Albidovulum</taxon>
    </lineage>
</organism>